<dbReference type="AlphaFoldDB" id="A0A4S3JA02"/>
<dbReference type="Proteomes" id="UP000308092">
    <property type="component" value="Unassembled WGS sequence"/>
</dbReference>
<dbReference type="STRING" id="1220188.A0A4S3JA02"/>
<feature type="region of interest" description="Disordered" evidence="2">
    <location>
        <begin position="222"/>
        <end position="287"/>
    </location>
</feature>
<feature type="compositionally biased region" description="Polar residues" evidence="2">
    <location>
        <begin position="701"/>
        <end position="711"/>
    </location>
</feature>
<feature type="region of interest" description="Disordered" evidence="2">
    <location>
        <begin position="1"/>
        <end position="102"/>
    </location>
</feature>
<keyword evidence="1" id="KW-0175">Coiled coil</keyword>
<accession>A0A4S3JA02</accession>
<feature type="region of interest" description="Disordered" evidence="2">
    <location>
        <begin position="581"/>
        <end position="605"/>
    </location>
</feature>
<feature type="compositionally biased region" description="Basic and acidic residues" evidence="2">
    <location>
        <begin position="269"/>
        <end position="279"/>
    </location>
</feature>
<feature type="region of interest" description="Disordered" evidence="2">
    <location>
        <begin position="486"/>
        <end position="525"/>
    </location>
</feature>
<feature type="compositionally biased region" description="Polar residues" evidence="2">
    <location>
        <begin position="34"/>
        <end position="49"/>
    </location>
</feature>
<protein>
    <submittedName>
        <fullName evidence="3">Uncharacterized protein</fullName>
    </submittedName>
</protein>
<feature type="compositionally biased region" description="Polar residues" evidence="2">
    <location>
        <begin position="594"/>
        <end position="603"/>
    </location>
</feature>
<sequence length="871" mass="96568">MDTQTSSEMSCTNDQSSVAASPKSYSHTSRSKTPEPTATSLVNPSSSLLQDLLKEQRASRGSRGNVVKSLDDCTPQTPTRSRSHSHSQSQSQEEMGSERQRKINSALSAGLKQPREMGIREMDHYVSKINKQNFDLKLEIFHRAQQMIVLEKKLVQMHKMEEELRRMRQLEDELQELRNTEEDNQRLRESNEQLRHEIDKRDQAVTEAVDLICRLEARVEELEAGEEDLSRPSTARPPSDGPDLATPKNRSTVNFPERTSPKQGPTSSEYHRTSSESRHLIRAPSFLRDEKESTAALRSLYVPVDDQSRSVESVMTKSESLQSVNEASEVESPRLSALSECSELNPFTDGGDRFDQIEIPIRQKELAPENASLLSTREDDEGVRINCWIQPLPEPPLGEVPRRKPPPVSVVRESNNKPSFDSDSCFNSSSQRTPLDSVFGSTRLPPTPDTMSTAYAGGTKGTSVSTAAGQSQTDPVQTVKLGLIRPRSAGELTSRQASSNSRLRSSMDSNLSEVTLPRPSFDEKDNTPVLFPLDSLTSRTGALHSQESVVKPTFKYYGGNGMCNPDGLEKVFSKLDRNHYSRARHSKTRADSPDTPSSPQLTPQDWIEAAKPGNLARKDATRAHHPTDPMPAGSRPVGARAASQSSFLGRRHSIDSAVRDADDPMVPTLDLRSFGPSDQREPDAERSRRRISLRPPFFGRSGTSRRLQPSPTFEEVDKDDGAPSPVVRKTRQIANARVMKANTPVEDSLPAPTYADPEETVPRNVPHSATEFTFHSRHTGSHGKDHKRRSSLGLFGWVKGGGLGLSGRKSELTDSGHSGGNRASRFGYDGSIPEASVNLAGMDVVVEDFAYAPKGQRLNQEEGRRRRRSRR</sequence>
<evidence type="ECO:0000256" key="2">
    <source>
        <dbReference type="SAM" id="MobiDB-lite"/>
    </source>
</evidence>
<reference evidence="3 4" key="1">
    <citation type="submission" date="2019-03" db="EMBL/GenBank/DDBJ databases">
        <title>The genome sequence of a newly discovered highly antifungal drug resistant Aspergillus species, Aspergillus tanneri NIH 1004.</title>
        <authorList>
            <person name="Mounaud S."/>
            <person name="Singh I."/>
            <person name="Joardar V."/>
            <person name="Pakala S."/>
            <person name="Pakala S."/>
            <person name="Venepally P."/>
            <person name="Hoover J."/>
            <person name="Nierman W."/>
            <person name="Chung J."/>
            <person name="Losada L."/>
        </authorList>
    </citation>
    <scope>NUCLEOTIDE SEQUENCE [LARGE SCALE GENOMIC DNA]</scope>
    <source>
        <strain evidence="3 4">NIH1004</strain>
    </source>
</reference>
<feature type="compositionally biased region" description="Polar residues" evidence="2">
    <location>
        <begin position="1"/>
        <end position="28"/>
    </location>
</feature>
<evidence type="ECO:0000256" key="1">
    <source>
        <dbReference type="SAM" id="Coils"/>
    </source>
</evidence>
<feature type="coiled-coil region" evidence="1">
    <location>
        <begin position="150"/>
        <end position="204"/>
    </location>
</feature>
<proteinExistence type="predicted"/>
<dbReference type="VEuPathDB" id="FungiDB:EYZ11_008786"/>
<feature type="compositionally biased region" description="Low complexity" evidence="2">
    <location>
        <begin position="419"/>
        <end position="430"/>
    </location>
</feature>
<gene>
    <name evidence="3" type="ORF">EYZ11_008786</name>
</gene>
<comment type="caution">
    <text evidence="3">The sequence shown here is derived from an EMBL/GenBank/DDBJ whole genome shotgun (WGS) entry which is preliminary data.</text>
</comment>
<feature type="region of interest" description="Disordered" evidence="2">
    <location>
        <begin position="850"/>
        <end position="871"/>
    </location>
</feature>
<feature type="compositionally biased region" description="Low complexity" evidence="2">
    <location>
        <begin position="498"/>
        <end position="512"/>
    </location>
</feature>
<feature type="region of interest" description="Disordered" evidence="2">
    <location>
        <begin position="620"/>
        <end position="726"/>
    </location>
</feature>
<evidence type="ECO:0000313" key="3">
    <source>
        <dbReference type="EMBL" id="THC91755.1"/>
    </source>
</evidence>
<feature type="region of interest" description="Disordered" evidence="2">
    <location>
        <begin position="808"/>
        <end position="829"/>
    </location>
</feature>
<feature type="compositionally biased region" description="Basic and acidic residues" evidence="2">
    <location>
        <begin position="652"/>
        <end position="662"/>
    </location>
</feature>
<dbReference type="EMBL" id="SOSA01000387">
    <property type="protein sequence ID" value="THC91755.1"/>
    <property type="molecule type" value="Genomic_DNA"/>
</dbReference>
<feature type="region of interest" description="Disordered" evidence="2">
    <location>
        <begin position="396"/>
        <end position="449"/>
    </location>
</feature>
<evidence type="ECO:0000313" key="4">
    <source>
        <dbReference type="Proteomes" id="UP000308092"/>
    </source>
</evidence>
<name>A0A4S3JA02_9EURO</name>
<organism evidence="3 4">
    <name type="scientific">Aspergillus tanneri</name>
    <dbReference type="NCBI Taxonomy" id="1220188"/>
    <lineage>
        <taxon>Eukaryota</taxon>
        <taxon>Fungi</taxon>
        <taxon>Dikarya</taxon>
        <taxon>Ascomycota</taxon>
        <taxon>Pezizomycotina</taxon>
        <taxon>Eurotiomycetes</taxon>
        <taxon>Eurotiomycetidae</taxon>
        <taxon>Eurotiales</taxon>
        <taxon>Aspergillaceae</taxon>
        <taxon>Aspergillus</taxon>
        <taxon>Aspergillus subgen. Circumdati</taxon>
    </lineage>
</organism>
<keyword evidence="4" id="KW-1185">Reference proteome</keyword>